<organism evidence="1 2">
    <name type="scientific">Agathobacter rectalis (strain ATCC 33656 / DSM 3377 / JCM 17463 / KCTC 5835 / VPI 0990)</name>
    <name type="common">Eubacterium rectale</name>
    <dbReference type="NCBI Taxonomy" id="515619"/>
    <lineage>
        <taxon>Bacteria</taxon>
        <taxon>Bacillati</taxon>
        <taxon>Bacillota</taxon>
        <taxon>Clostridia</taxon>
        <taxon>Lachnospirales</taxon>
        <taxon>Lachnospiraceae</taxon>
        <taxon>Agathobacter</taxon>
    </lineage>
</organism>
<name>C4ZCD5_AGARV</name>
<dbReference type="EMBL" id="CP001107">
    <property type="protein sequence ID" value="ACR75881.1"/>
    <property type="molecule type" value="Genomic_DNA"/>
</dbReference>
<gene>
    <name evidence="1" type="ordered locus">EUBREC_2140</name>
</gene>
<proteinExistence type="predicted"/>
<dbReference type="PaxDb" id="515619-EUBREC_2140"/>
<accession>C4ZCD5</accession>
<dbReference type="AlphaFoldDB" id="C4ZCD5"/>
<dbReference type="KEGG" id="ere:EUBREC_2140"/>
<evidence type="ECO:0000313" key="1">
    <source>
        <dbReference type="EMBL" id="ACR75881.1"/>
    </source>
</evidence>
<reference evidence="1 2" key="1">
    <citation type="journal article" date="2009" name="Proc. Natl. Acad. Sci. U.S.A.">
        <title>Characterizing a model human gut microbiota composed of members of its two dominant bacterial phyla.</title>
        <authorList>
            <person name="Mahowald M.A."/>
            <person name="Rey F.E."/>
            <person name="Seedorf H."/>
            <person name="Turnbaugh P.J."/>
            <person name="Fulton R.S."/>
            <person name="Wollam A."/>
            <person name="Shah N."/>
            <person name="Wang C."/>
            <person name="Magrini V."/>
            <person name="Wilson R.K."/>
            <person name="Cantarel B.L."/>
            <person name="Coutinho P.M."/>
            <person name="Henrissat B."/>
            <person name="Crock L.W."/>
            <person name="Russell A."/>
            <person name="Verberkmoes N.C."/>
            <person name="Hettich R.L."/>
            <person name="Gordon J.I."/>
        </authorList>
    </citation>
    <scope>NUCLEOTIDE SEQUENCE [LARGE SCALE GENOMIC DNA]</scope>
    <source>
        <strain evidence="2">ATCC 33656 / DSM 3377 / JCM 17463 / KCTC 5835 / LMG 30912 / VPI 0990</strain>
    </source>
</reference>
<evidence type="ECO:0000313" key="2">
    <source>
        <dbReference type="Proteomes" id="UP000001477"/>
    </source>
</evidence>
<dbReference type="HOGENOM" id="CLU_2568749_0_0_9"/>
<protein>
    <submittedName>
        <fullName evidence="1">Uncharacterized protein</fullName>
    </submittedName>
</protein>
<dbReference type="STRING" id="515619.EUBREC_2140"/>
<sequence length="81" mass="8672">MNQSEQLQVSEHKPVLQVPDLCYDTVGAVPGAVIAAVTKRGEIKKQCSGIVPGPLLIACQLKVFVIHRHISSVPAVKSVPF</sequence>
<dbReference type="Proteomes" id="UP000001477">
    <property type="component" value="Chromosome"/>
</dbReference>